<proteinExistence type="predicted"/>
<evidence type="ECO:0000313" key="2">
    <source>
        <dbReference type="Proteomes" id="UP000237105"/>
    </source>
</evidence>
<evidence type="ECO:0000313" key="1">
    <source>
        <dbReference type="EMBL" id="PON75547.1"/>
    </source>
</evidence>
<organism evidence="1 2">
    <name type="scientific">Parasponia andersonii</name>
    <name type="common">Sponia andersonii</name>
    <dbReference type="NCBI Taxonomy" id="3476"/>
    <lineage>
        <taxon>Eukaryota</taxon>
        <taxon>Viridiplantae</taxon>
        <taxon>Streptophyta</taxon>
        <taxon>Embryophyta</taxon>
        <taxon>Tracheophyta</taxon>
        <taxon>Spermatophyta</taxon>
        <taxon>Magnoliopsida</taxon>
        <taxon>eudicotyledons</taxon>
        <taxon>Gunneridae</taxon>
        <taxon>Pentapetalae</taxon>
        <taxon>rosids</taxon>
        <taxon>fabids</taxon>
        <taxon>Rosales</taxon>
        <taxon>Cannabaceae</taxon>
        <taxon>Parasponia</taxon>
    </lineage>
</organism>
<sequence>MIGGSYLFRNPVSTDYIFPNEVNCVCFVYGRVGFSLYPFGEIIYGQQNVPSSPWTSGELSDDVQTPLGEWPGRCVRMEILRGLAFHGGEPLALITFFDELGCLCHHVWPKVSDR</sequence>
<protein>
    <submittedName>
        <fullName evidence="1">Uncharacterized protein</fullName>
    </submittedName>
</protein>
<gene>
    <name evidence="1" type="ORF">PanWU01x14_041720</name>
</gene>
<name>A0A2P5DQJ2_PARAD</name>
<dbReference type="AlphaFoldDB" id="A0A2P5DQJ2"/>
<accession>A0A2P5DQJ2</accession>
<reference evidence="2" key="1">
    <citation type="submission" date="2016-06" db="EMBL/GenBank/DDBJ databases">
        <title>Parallel loss of symbiosis genes in relatives of nitrogen-fixing non-legume Parasponia.</title>
        <authorList>
            <person name="Van Velzen R."/>
            <person name="Holmer R."/>
            <person name="Bu F."/>
            <person name="Rutten L."/>
            <person name="Van Zeijl A."/>
            <person name="Liu W."/>
            <person name="Santuari L."/>
            <person name="Cao Q."/>
            <person name="Sharma T."/>
            <person name="Shen D."/>
            <person name="Roswanjaya Y."/>
            <person name="Wardhani T."/>
            <person name="Kalhor M.S."/>
            <person name="Jansen J."/>
            <person name="Van den Hoogen J."/>
            <person name="Gungor B."/>
            <person name="Hartog M."/>
            <person name="Hontelez J."/>
            <person name="Verver J."/>
            <person name="Yang W.-C."/>
            <person name="Schijlen E."/>
            <person name="Repin R."/>
            <person name="Schilthuizen M."/>
            <person name="Schranz E."/>
            <person name="Heidstra R."/>
            <person name="Miyata K."/>
            <person name="Fedorova E."/>
            <person name="Kohlen W."/>
            <person name="Bisseling T."/>
            <person name="Smit S."/>
            <person name="Geurts R."/>
        </authorList>
    </citation>
    <scope>NUCLEOTIDE SEQUENCE [LARGE SCALE GENOMIC DNA]</scope>
    <source>
        <strain evidence="2">cv. WU1-14</strain>
    </source>
</reference>
<keyword evidence="2" id="KW-1185">Reference proteome</keyword>
<dbReference type="Proteomes" id="UP000237105">
    <property type="component" value="Unassembled WGS sequence"/>
</dbReference>
<comment type="caution">
    <text evidence="1">The sequence shown here is derived from an EMBL/GenBank/DDBJ whole genome shotgun (WGS) entry which is preliminary data.</text>
</comment>
<dbReference type="EMBL" id="JXTB01000023">
    <property type="protein sequence ID" value="PON75547.1"/>
    <property type="molecule type" value="Genomic_DNA"/>
</dbReference>